<evidence type="ECO:0000256" key="5">
    <source>
        <dbReference type="ARBA" id="ARBA00022801"/>
    </source>
</evidence>
<evidence type="ECO:0000256" key="8">
    <source>
        <dbReference type="RuleBase" id="RU004915"/>
    </source>
</evidence>
<organism evidence="11 12">
    <name type="scientific">Carnegiea gigantea</name>
    <dbReference type="NCBI Taxonomy" id="171969"/>
    <lineage>
        <taxon>Eukaryota</taxon>
        <taxon>Viridiplantae</taxon>
        <taxon>Streptophyta</taxon>
        <taxon>Embryophyta</taxon>
        <taxon>Tracheophyta</taxon>
        <taxon>Spermatophyta</taxon>
        <taxon>Magnoliopsida</taxon>
        <taxon>eudicotyledons</taxon>
        <taxon>Gunneridae</taxon>
        <taxon>Pentapetalae</taxon>
        <taxon>Caryophyllales</taxon>
        <taxon>Cactineae</taxon>
        <taxon>Cactaceae</taxon>
        <taxon>Cactoideae</taxon>
        <taxon>Echinocereeae</taxon>
        <taxon>Carnegiea</taxon>
    </lineage>
</organism>
<dbReference type="GO" id="GO:0030598">
    <property type="term" value="F:rRNA N-glycosylase activity"/>
    <property type="evidence" value="ECO:0007669"/>
    <property type="project" value="UniProtKB-EC"/>
</dbReference>
<keyword evidence="10" id="KW-0472">Membrane</keyword>
<sequence>MYLKLSYLEPAAKVFLLLLLLAISILVILTFVPKLNPNPNPNLNTKQKPKPPPPRPPIEKIDFDFSGATEATYSTFIQTKLRDKLKDPSPSALYFRIPMLPSPSDPPTYIYVELKSTKGNSIKLGIDKSNTYVLGYSDKDESWARFFTDASRDAKGTLFPKAKHKDTGYSGQYKAIEGKAERTRRQVGLGIKRLDDQIDKLLGKNIKDKDFITTEAEFFLMAIQTVAEAVRFKYIEEQIEQYFPENFTPDKKVICLEEDWGKVSKAIKAADPQTGQIPQNYIDQLKLCRPNGDAWKITNANEIKDDMGLLNYIA</sequence>
<dbReference type="EC" id="3.2.2.22" evidence="3 8"/>
<evidence type="ECO:0000256" key="1">
    <source>
        <dbReference type="ARBA" id="ARBA00000237"/>
    </source>
</evidence>
<dbReference type="InterPro" id="IPR001574">
    <property type="entry name" value="Ribosome_inactivat_prot"/>
</dbReference>
<feature type="region of interest" description="Disordered" evidence="9">
    <location>
        <begin position="39"/>
        <end position="59"/>
    </location>
</feature>
<keyword evidence="12" id="KW-1185">Reference proteome</keyword>
<gene>
    <name evidence="11" type="ORF">Cgig2_006829</name>
</gene>
<dbReference type="AlphaFoldDB" id="A0A9Q1Q4N2"/>
<name>A0A9Q1Q4N2_9CARY</name>
<keyword evidence="10" id="KW-1133">Transmembrane helix</keyword>
<comment type="similarity">
    <text evidence="2">Belongs to the ribosome-inactivating protein family. Type 1 RIP subfamily.</text>
</comment>
<keyword evidence="5 8" id="KW-0378">Hydrolase</keyword>
<dbReference type="InterPro" id="IPR036041">
    <property type="entry name" value="Ribosome-inact_prot_sf"/>
</dbReference>
<evidence type="ECO:0000313" key="11">
    <source>
        <dbReference type="EMBL" id="KAJ8429088.1"/>
    </source>
</evidence>
<evidence type="ECO:0000256" key="6">
    <source>
        <dbReference type="ARBA" id="ARBA00022821"/>
    </source>
</evidence>
<protein>
    <recommendedName>
        <fullName evidence="3 8">rRNA N-glycosylase</fullName>
        <ecNumber evidence="3 8">3.2.2.22</ecNumber>
    </recommendedName>
</protein>
<keyword evidence="6 8" id="KW-0611">Plant defense</keyword>
<evidence type="ECO:0000313" key="12">
    <source>
        <dbReference type="Proteomes" id="UP001153076"/>
    </source>
</evidence>
<dbReference type="Gene3D" id="4.10.470.10">
    <property type="entry name" value="Ricin (A Subunit), domain 2"/>
    <property type="match status" value="1"/>
</dbReference>
<evidence type="ECO:0000256" key="7">
    <source>
        <dbReference type="ARBA" id="ARBA00023193"/>
    </source>
</evidence>
<comment type="caution">
    <text evidence="11">The sequence shown here is derived from an EMBL/GenBank/DDBJ whole genome shotgun (WGS) entry which is preliminary data.</text>
</comment>
<reference evidence="11" key="1">
    <citation type="submission" date="2022-04" db="EMBL/GenBank/DDBJ databases">
        <title>Carnegiea gigantea Genome sequencing and assembly v2.</title>
        <authorList>
            <person name="Copetti D."/>
            <person name="Sanderson M.J."/>
            <person name="Burquez A."/>
            <person name="Wojciechowski M.F."/>
        </authorList>
    </citation>
    <scope>NUCLEOTIDE SEQUENCE</scope>
    <source>
        <strain evidence="11">SGP5-SGP5p</strain>
        <tissue evidence="11">Aerial part</tissue>
    </source>
</reference>
<feature type="transmembrane region" description="Helical" evidence="10">
    <location>
        <begin position="12"/>
        <end position="32"/>
    </location>
</feature>
<dbReference type="PANTHER" id="PTHR33453">
    <property type="match status" value="1"/>
</dbReference>
<dbReference type="GO" id="GO:0006952">
    <property type="term" value="P:defense response"/>
    <property type="evidence" value="ECO:0007669"/>
    <property type="project" value="UniProtKB-KW"/>
</dbReference>
<dbReference type="PRINTS" id="PR00396">
    <property type="entry name" value="SHIGARICIN"/>
</dbReference>
<evidence type="ECO:0000256" key="3">
    <source>
        <dbReference type="ARBA" id="ARBA00012001"/>
    </source>
</evidence>
<dbReference type="Gene3D" id="3.40.420.10">
    <property type="entry name" value="Ricin (A subunit), domain 1"/>
    <property type="match status" value="1"/>
</dbReference>
<dbReference type="InterPro" id="IPR016139">
    <property type="entry name" value="Ribosome_inactivat_prot_sub2"/>
</dbReference>
<evidence type="ECO:0000256" key="10">
    <source>
        <dbReference type="SAM" id="Phobius"/>
    </source>
</evidence>
<keyword evidence="10" id="KW-0812">Transmembrane</keyword>
<evidence type="ECO:0000256" key="9">
    <source>
        <dbReference type="SAM" id="MobiDB-lite"/>
    </source>
</evidence>
<evidence type="ECO:0000256" key="2">
    <source>
        <dbReference type="ARBA" id="ARBA00008544"/>
    </source>
</evidence>
<dbReference type="Proteomes" id="UP001153076">
    <property type="component" value="Unassembled WGS sequence"/>
</dbReference>
<dbReference type="GO" id="GO:0090729">
    <property type="term" value="F:toxin activity"/>
    <property type="evidence" value="ECO:0007669"/>
    <property type="project" value="UniProtKB-KW"/>
</dbReference>
<dbReference type="InterPro" id="IPR017989">
    <property type="entry name" value="Ribosome_inactivat_1/2"/>
</dbReference>
<evidence type="ECO:0000256" key="4">
    <source>
        <dbReference type="ARBA" id="ARBA00022656"/>
    </source>
</evidence>
<dbReference type="GO" id="GO:0017148">
    <property type="term" value="P:negative regulation of translation"/>
    <property type="evidence" value="ECO:0007669"/>
    <property type="project" value="UniProtKB-KW"/>
</dbReference>
<accession>A0A9Q1Q4N2</accession>
<keyword evidence="4 8" id="KW-0800">Toxin</keyword>
<dbReference type="OrthoDB" id="1704365at2759"/>
<dbReference type="Pfam" id="PF00161">
    <property type="entry name" value="RIP"/>
    <property type="match status" value="1"/>
</dbReference>
<dbReference type="SUPFAM" id="SSF56371">
    <property type="entry name" value="Ribosome inactivating proteins (RIP)"/>
    <property type="match status" value="1"/>
</dbReference>
<comment type="catalytic activity">
    <reaction evidence="1 8">
        <text>Endohydrolysis of the N-glycosidic bond at one specific adenosine on the 28S rRNA.</text>
        <dbReference type="EC" id="3.2.2.22"/>
    </reaction>
</comment>
<dbReference type="InterPro" id="IPR016138">
    <property type="entry name" value="Ribosome_inactivat_prot_sub1"/>
</dbReference>
<keyword evidence="7 8" id="KW-0652">Protein synthesis inhibitor</keyword>
<proteinExistence type="inferred from homology"/>
<dbReference type="EMBL" id="JAKOGI010000939">
    <property type="protein sequence ID" value="KAJ8429088.1"/>
    <property type="molecule type" value="Genomic_DNA"/>
</dbReference>
<dbReference type="PANTHER" id="PTHR33453:SF34">
    <property type="entry name" value="RIBOSOME-INACTIVATING PROTEIN"/>
    <property type="match status" value="1"/>
</dbReference>